<evidence type="ECO:0000256" key="1">
    <source>
        <dbReference type="ARBA" id="ARBA00004651"/>
    </source>
</evidence>
<evidence type="ECO:0000256" key="4">
    <source>
        <dbReference type="ARBA" id="ARBA00022989"/>
    </source>
</evidence>
<evidence type="ECO:0000256" key="3">
    <source>
        <dbReference type="ARBA" id="ARBA00022692"/>
    </source>
</evidence>
<accession>A0A0S4SP79</accession>
<reference evidence="8 9" key="1">
    <citation type="submission" date="2015-11" db="EMBL/GenBank/DDBJ databases">
        <authorList>
            <consortium name="Pathogen Informatics"/>
        </authorList>
    </citation>
    <scope>NUCLEOTIDE SEQUENCE [LARGE SCALE GENOMIC DNA]</scope>
    <source>
        <strain evidence="8 9">006A-0059</strain>
    </source>
</reference>
<evidence type="ECO:0000256" key="2">
    <source>
        <dbReference type="ARBA" id="ARBA00022475"/>
    </source>
</evidence>
<evidence type="ECO:0000313" key="9">
    <source>
        <dbReference type="Proteomes" id="UP000052237"/>
    </source>
</evidence>
<dbReference type="EMBL" id="FAVB01000005">
    <property type="protein sequence ID" value="CUU87610.1"/>
    <property type="molecule type" value="Genomic_DNA"/>
</dbReference>
<name>A0A0S4SP79_CAMHY</name>
<keyword evidence="9" id="KW-1185">Reference proteome</keyword>
<sequence length="368" mass="41673">MGLGVIKSYIWSFAARFSHIALILGFAISYLLSEFDDLLYFHATFGVVFGVAIIFRIIWGFIGTKHSKFSDFKFYGLMAYFRSFFGKKEKFIGHNPASSIAIIIMLSLGFVCAVSGLMLYAIDKNSGIFAFLYDSYSELKFVKSIHEVSANLLLIVAITHICGALIDKLIHKNDALNSMITGYKLTKNDESVRANLTQKIFCLVWILAIIATFLYILNRDNFILKSHALKVDYSSQNAVFAKECGSCHMLYPPFLLPKKSWEIMMSGLENHFGTDASIDDDTNKNILNFLVANSAQTRGDKTAFSILKYAKNDQNIAITQNEYWIKKHRKIDEKVFLRKDVKSKANCVACHKEIENGIIGLIDYEKIK</sequence>
<evidence type="ECO:0000259" key="7">
    <source>
        <dbReference type="Pfam" id="PF01292"/>
    </source>
</evidence>
<dbReference type="GO" id="GO:0009055">
    <property type="term" value="F:electron transfer activity"/>
    <property type="evidence" value="ECO:0007669"/>
    <property type="project" value="InterPro"/>
</dbReference>
<dbReference type="InterPro" id="IPR018588">
    <property type="entry name" value="Dihaem_cytochrome-c"/>
</dbReference>
<dbReference type="AlphaFoldDB" id="A0A0S4SP79"/>
<dbReference type="GO" id="GO:0005886">
    <property type="term" value="C:plasma membrane"/>
    <property type="evidence" value="ECO:0007669"/>
    <property type="project" value="UniProtKB-SubCell"/>
</dbReference>
<feature type="transmembrane region" description="Helical" evidence="6">
    <location>
        <begin position="97"/>
        <end position="122"/>
    </location>
</feature>
<evidence type="ECO:0000256" key="5">
    <source>
        <dbReference type="ARBA" id="ARBA00023136"/>
    </source>
</evidence>
<dbReference type="Pfam" id="PF01292">
    <property type="entry name" value="Ni_hydr_CYTB"/>
    <property type="match status" value="1"/>
</dbReference>
<dbReference type="InterPro" id="IPR051542">
    <property type="entry name" value="Hydrogenase_cytochrome"/>
</dbReference>
<organism evidence="8 9">
    <name type="scientific">Campylobacter hyointestinalis subsp. hyointestinalis</name>
    <dbReference type="NCBI Taxonomy" id="91352"/>
    <lineage>
        <taxon>Bacteria</taxon>
        <taxon>Pseudomonadati</taxon>
        <taxon>Campylobacterota</taxon>
        <taxon>Epsilonproteobacteria</taxon>
        <taxon>Campylobacterales</taxon>
        <taxon>Campylobacteraceae</taxon>
        <taxon>Campylobacter</taxon>
    </lineage>
</organism>
<comment type="caution">
    <text evidence="8">The sequence shown here is derived from an EMBL/GenBank/DDBJ whole genome shotgun (WGS) entry which is preliminary data.</text>
</comment>
<dbReference type="PANTHER" id="PTHR30485">
    <property type="entry name" value="NI/FE-HYDROGENASE 1 B-TYPE CYTOCHROME SUBUNIT"/>
    <property type="match status" value="1"/>
</dbReference>
<dbReference type="PANTHER" id="PTHR30485:SF2">
    <property type="entry name" value="BLL0597 PROTEIN"/>
    <property type="match status" value="1"/>
</dbReference>
<dbReference type="GO" id="GO:0022904">
    <property type="term" value="P:respiratory electron transport chain"/>
    <property type="evidence" value="ECO:0007669"/>
    <property type="project" value="InterPro"/>
</dbReference>
<proteinExistence type="predicted"/>
<dbReference type="Gene3D" id="1.20.950.20">
    <property type="entry name" value="Transmembrane di-heme cytochromes, Chain C"/>
    <property type="match status" value="1"/>
</dbReference>
<keyword evidence="5 6" id="KW-0472">Membrane</keyword>
<evidence type="ECO:0000313" key="8">
    <source>
        <dbReference type="EMBL" id="CUU87610.1"/>
    </source>
</evidence>
<dbReference type="GO" id="GO:0020037">
    <property type="term" value="F:heme binding"/>
    <property type="evidence" value="ECO:0007669"/>
    <property type="project" value="TreeGrafter"/>
</dbReference>
<dbReference type="InterPro" id="IPR011577">
    <property type="entry name" value="Cyt_b561_bac/Ni-Hgenase"/>
</dbReference>
<comment type="subcellular location">
    <subcellularLocation>
        <location evidence="1">Cell membrane</location>
        <topology evidence="1">Multi-pass membrane protein</topology>
    </subcellularLocation>
</comment>
<keyword evidence="4 6" id="KW-1133">Transmembrane helix</keyword>
<dbReference type="Pfam" id="PF09626">
    <property type="entry name" value="DHC"/>
    <property type="match status" value="1"/>
</dbReference>
<gene>
    <name evidence="8" type="primary">hupC</name>
    <name evidence="8" type="ORF">ERS686654_01782</name>
</gene>
<protein>
    <submittedName>
        <fullName evidence="8">Nickel-dependent hydrogenases B-type cytochrome subunit family protein</fullName>
    </submittedName>
</protein>
<dbReference type="InterPro" id="IPR016174">
    <property type="entry name" value="Di-haem_cyt_TM"/>
</dbReference>
<dbReference type="SUPFAM" id="SSF81342">
    <property type="entry name" value="Transmembrane di-heme cytochromes"/>
    <property type="match status" value="1"/>
</dbReference>
<feature type="transmembrane region" description="Helical" evidence="6">
    <location>
        <begin position="200"/>
        <end position="217"/>
    </location>
</feature>
<feature type="domain" description="Cytochrome b561 bacterial/Ni-hydrogenase" evidence="7">
    <location>
        <begin position="20"/>
        <end position="182"/>
    </location>
</feature>
<dbReference type="Proteomes" id="UP000052237">
    <property type="component" value="Unassembled WGS sequence"/>
</dbReference>
<keyword evidence="2" id="KW-1003">Cell membrane</keyword>
<feature type="transmembrane region" description="Helical" evidence="6">
    <location>
        <begin position="38"/>
        <end position="59"/>
    </location>
</feature>
<feature type="transmembrane region" description="Helical" evidence="6">
    <location>
        <begin position="9"/>
        <end position="32"/>
    </location>
</feature>
<keyword evidence="3 6" id="KW-0812">Transmembrane</keyword>
<evidence type="ECO:0000256" key="6">
    <source>
        <dbReference type="SAM" id="Phobius"/>
    </source>
</evidence>
<feature type="transmembrane region" description="Helical" evidence="6">
    <location>
        <begin position="148"/>
        <end position="166"/>
    </location>
</feature>